<evidence type="ECO:0000313" key="1">
    <source>
        <dbReference type="EMBL" id="SVC16464.1"/>
    </source>
</evidence>
<dbReference type="AlphaFoldDB" id="A0A382JVE7"/>
<dbReference type="EMBL" id="UINC01076881">
    <property type="protein sequence ID" value="SVC16464.1"/>
    <property type="molecule type" value="Genomic_DNA"/>
</dbReference>
<accession>A0A382JVE7</accession>
<sequence length="99" mass="11286">MRTTPHVCGYCGKRSGKDTERLTLIEPQDNVTPYAGNLRVLRKTSHPSGYNNVWTDYTLWDGESYRNHQYGAFCTLRCASAFANACYRDGMRIVQRDSA</sequence>
<organism evidence="1">
    <name type="scientific">marine metagenome</name>
    <dbReference type="NCBI Taxonomy" id="408172"/>
    <lineage>
        <taxon>unclassified sequences</taxon>
        <taxon>metagenomes</taxon>
        <taxon>ecological metagenomes</taxon>
    </lineage>
</organism>
<gene>
    <name evidence="1" type="ORF">METZ01_LOCUS269318</name>
</gene>
<protein>
    <submittedName>
        <fullName evidence="1">Uncharacterized protein</fullName>
    </submittedName>
</protein>
<proteinExistence type="predicted"/>
<name>A0A382JVE7_9ZZZZ</name>
<reference evidence="1" key="1">
    <citation type="submission" date="2018-05" db="EMBL/GenBank/DDBJ databases">
        <authorList>
            <person name="Lanie J.A."/>
            <person name="Ng W.-L."/>
            <person name="Kazmierczak K.M."/>
            <person name="Andrzejewski T.M."/>
            <person name="Davidsen T.M."/>
            <person name="Wayne K.J."/>
            <person name="Tettelin H."/>
            <person name="Glass J.I."/>
            <person name="Rusch D."/>
            <person name="Podicherti R."/>
            <person name="Tsui H.-C.T."/>
            <person name="Winkler M.E."/>
        </authorList>
    </citation>
    <scope>NUCLEOTIDE SEQUENCE</scope>
</reference>